<dbReference type="InterPro" id="IPR002048">
    <property type="entry name" value="EF_hand_dom"/>
</dbReference>
<gene>
    <name evidence="2" type="ORF">HMPREF9511_01128</name>
</gene>
<comment type="caution">
    <text evidence="2">The sequence shown here is derived from an EMBL/GenBank/DDBJ whole genome shotgun (WGS) entry which is preliminary data.</text>
</comment>
<evidence type="ECO:0000259" key="1">
    <source>
        <dbReference type="PROSITE" id="PS50222"/>
    </source>
</evidence>
<accession>A0ABC9P7A6</accession>
<dbReference type="PROSITE" id="PS50222">
    <property type="entry name" value="EF_HAND_2"/>
    <property type="match status" value="1"/>
</dbReference>
<evidence type="ECO:0000313" key="2">
    <source>
        <dbReference type="EMBL" id="EFU90852.1"/>
    </source>
</evidence>
<evidence type="ECO:0000313" key="3">
    <source>
        <dbReference type="Proteomes" id="UP000004933"/>
    </source>
</evidence>
<feature type="domain" description="EF-hand" evidence="1">
    <location>
        <begin position="68"/>
        <end position="103"/>
    </location>
</feature>
<dbReference type="Proteomes" id="UP000004933">
    <property type="component" value="Unassembled WGS sequence"/>
</dbReference>
<sequence>MKSEEIKFLKELQHELLTQDKLCQADPRFWVIRDYRWDIIPMDYADEYRVYDNEGTNWTLNQFADYIKDEECYDEILEELDLTNSNELDFDDIENIVESINKYYDSYEYEIHGVNCESFIVPDTMFLTNREAKEHLKSNHYHYTSKAHTYAMTAWRSPQVEKLIHILQTADFEEEAE</sequence>
<proteinExistence type="predicted"/>
<dbReference type="RefSeq" id="WP_002393126.1">
    <property type="nucleotide sequence ID" value="NZ_GL454792.1"/>
</dbReference>
<dbReference type="AlphaFoldDB" id="A0ABC9P7A6"/>
<protein>
    <recommendedName>
        <fullName evidence="1">EF-hand domain-containing protein</fullName>
    </recommendedName>
</protein>
<dbReference type="EMBL" id="AEBE01000038">
    <property type="protein sequence ID" value="EFU90852.1"/>
    <property type="molecule type" value="Genomic_DNA"/>
</dbReference>
<name>A0ABC9P7A6_ENTFL</name>
<reference evidence="2 3" key="1">
    <citation type="submission" date="2010-09" db="EMBL/GenBank/DDBJ databases">
        <authorList>
            <person name="Weinstock G."/>
            <person name="Sodergren E."/>
            <person name="Clifton S."/>
            <person name="Fulton L."/>
            <person name="Fulton B."/>
            <person name="Courtney L."/>
            <person name="Fronick C."/>
            <person name="Harrison M."/>
            <person name="Strong C."/>
            <person name="Farmer C."/>
            <person name="Delahaunty K."/>
            <person name="Markovic C."/>
            <person name="Hall O."/>
            <person name="Minx P."/>
            <person name="Tomlinson C."/>
            <person name="Mitreva M."/>
            <person name="Hou S."/>
            <person name="Chen J."/>
            <person name="Wollam A."/>
            <person name="Pepin K.H."/>
            <person name="Johnson M."/>
            <person name="Bhonagiri V."/>
            <person name="Zhang X."/>
            <person name="Suruliraj S."/>
            <person name="Warren W."/>
            <person name="Chinwalla A."/>
            <person name="Mardis E.R."/>
            <person name="Wilson R.K."/>
        </authorList>
    </citation>
    <scope>NUCLEOTIDE SEQUENCE [LARGE SCALE GENOMIC DNA]</scope>
    <source>
        <strain evidence="2 3">TX0630</strain>
    </source>
</reference>
<organism evidence="2 3">
    <name type="scientific">Enterococcus faecalis TX0630</name>
    <dbReference type="NCBI Taxonomy" id="749508"/>
    <lineage>
        <taxon>Bacteria</taxon>
        <taxon>Bacillati</taxon>
        <taxon>Bacillota</taxon>
        <taxon>Bacilli</taxon>
        <taxon>Lactobacillales</taxon>
        <taxon>Enterococcaceae</taxon>
        <taxon>Enterococcus</taxon>
    </lineage>
</organism>